<dbReference type="Pfam" id="PF00496">
    <property type="entry name" value="SBP_bac_5"/>
    <property type="match status" value="1"/>
</dbReference>
<gene>
    <name evidence="6" type="ORF">CH379_002230</name>
</gene>
<dbReference type="EMBL" id="NPEF02000001">
    <property type="protein sequence ID" value="MDV6234444.1"/>
    <property type="molecule type" value="Genomic_DNA"/>
</dbReference>
<dbReference type="AlphaFoldDB" id="A0AAE4QJQ3"/>
<comment type="caution">
    <text evidence="6">The sequence shown here is derived from an EMBL/GenBank/DDBJ whole genome shotgun (WGS) entry which is preliminary data.</text>
</comment>
<dbReference type="Gene3D" id="3.40.190.10">
    <property type="entry name" value="Periplasmic binding protein-like II"/>
    <property type="match status" value="1"/>
</dbReference>
<evidence type="ECO:0000313" key="6">
    <source>
        <dbReference type="EMBL" id="MDV6234444.1"/>
    </source>
</evidence>
<comment type="subcellular location">
    <subcellularLocation>
        <location evidence="1">Cell envelope</location>
    </subcellularLocation>
</comment>
<dbReference type="RefSeq" id="WP_317572032.1">
    <property type="nucleotide sequence ID" value="NZ_NPEF02000001.1"/>
</dbReference>
<dbReference type="InterPro" id="IPR030678">
    <property type="entry name" value="Peptide/Ni-bd"/>
</dbReference>
<dbReference type="Proteomes" id="UP000232122">
    <property type="component" value="Unassembled WGS sequence"/>
</dbReference>
<dbReference type="PANTHER" id="PTHR30290">
    <property type="entry name" value="PERIPLASMIC BINDING COMPONENT OF ABC TRANSPORTER"/>
    <property type="match status" value="1"/>
</dbReference>
<comment type="similarity">
    <text evidence="2">Belongs to the bacterial solute-binding protein 5 family.</text>
</comment>
<evidence type="ECO:0000256" key="2">
    <source>
        <dbReference type="ARBA" id="ARBA00005695"/>
    </source>
</evidence>
<protein>
    <submittedName>
        <fullName evidence="6">ABC transporter substrate-binding protein</fullName>
    </submittedName>
</protein>
<keyword evidence="3" id="KW-0813">Transport</keyword>
<dbReference type="Gene3D" id="3.10.105.10">
    <property type="entry name" value="Dipeptide-binding Protein, Domain 3"/>
    <property type="match status" value="1"/>
</dbReference>
<reference evidence="6 7" key="1">
    <citation type="journal article" date="2018" name="Microb. Genom.">
        <title>Deciphering the unexplored Leptospira diversity from soils uncovers genomic evolution to virulence.</title>
        <authorList>
            <person name="Thibeaux R."/>
            <person name="Iraola G."/>
            <person name="Ferres I."/>
            <person name="Bierque E."/>
            <person name="Girault D."/>
            <person name="Soupe-Gilbert M.E."/>
            <person name="Picardeau M."/>
            <person name="Goarant C."/>
        </authorList>
    </citation>
    <scope>NUCLEOTIDE SEQUENCE [LARGE SCALE GENOMIC DNA]</scope>
    <source>
        <strain evidence="6 7">ATI7-C-A5</strain>
    </source>
</reference>
<dbReference type="CDD" id="cd00995">
    <property type="entry name" value="PBP2_NikA_DppA_OppA_like"/>
    <property type="match status" value="1"/>
</dbReference>
<proteinExistence type="inferred from homology"/>
<evidence type="ECO:0000256" key="4">
    <source>
        <dbReference type="ARBA" id="ARBA00022729"/>
    </source>
</evidence>
<keyword evidence="7" id="KW-1185">Reference proteome</keyword>
<dbReference type="PIRSF" id="PIRSF002741">
    <property type="entry name" value="MppA"/>
    <property type="match status" value="1"/>
</dbReference>
<evidence type="ECO:0000256" key="1">
    <source>
        <dbReference type="ARBA" id="ARBA00004196"/>
    </source>
</evidence>
<dbReference type="GO" id="GO:0043190">
    <property type="term" value="C:ATP-binding cassette (ABC) transporter complex"/>
    <property type="evidence" value="ECO:0007669"/>
    <property type="project" value="InterPro"/>
</dbReference>
<sequence length="520" mass="58640">MDRNRLLNTSLPFFTGILLLSLLFSACITSGADPEELVLSLPSDPISLDPLFSTDLSSRTLGKFLHPFLFQKTPEGKPAYQLVQSHRLEGSGEIRSLRLNLRSHLMSDGTELSARHVKESLDRLKNTAGPRKSRYSFLKEVNVLGEKDLELKISGGLRQAVEALSLPPAGIVCCRRPGDSEPKPESPETLENNDIKIYPRPGKYVLKEWKKNNYVLLERNPYWKGEDLPKKIRLRILAAASTGVFLFSKGRMDLMRLPNFLLRNPNIRPENLTFRKGGGVQYVAIRAEEHCFDLPFRKALNAAVDPGLIVEKLLEGNAEPTIGPIPPIYLSSSLGRKFLSKNGEALSERERSLDAAREFLKDSVCYPKILEREIDFRMRGDDENNANGAAIAGFLKNLGLKVKIRPMEKAALYKENAENKGDLTLLFWYADLPGAWNFIDPLFSGKDKGNGGNRAHYERAELETLFERARKSDSLDPESETSEALRILVREVPWIYLWSPHETFLISEKAKLYPSLADYL</sequence>
<accession>A0AAE4QJQ3</accession>
<evidence type="ECO:0000256" key="3">
    <source>
        <dbReference type="ARBA" id="ARBA00022448"/>
    </source>
</evidence>
<dbReference type="PANTHER" id="PTHR30290:SF10">
    <property type="entry name" value="PERIPLASMIC OLIGOPEPTIDE-BINDING PROTEIN-RELATED"/>
    <property type="match status" value="1"/>
</dbReference>
<dbReference type="GO" id="GO:1904680">
    <property type="term" value="F:peptide transmembrane transporter activity"/>
    <property type="evidence" value="ECO:0007669"/>
    <property type="project" value="TreeGrafter"/>
</dbReference>
<evidence type="ECO:0000313" key="7">
    <source>
        <dbReference type="Proteomes" id="UP000232122"/>
    </source>
</evidence>
<dbReference type="InterPro" id="IPR000914">
    <property type="entry name" value="SBP_5_dom"/>
</dbReference>
<dbReference type="GO" id="GO:0015833">
    <property type="term" value="P:peptide transport"/>
    <property type="evidence" value="ECO:0007669"/>
    <property type="project" value="TreeGrafter"/>
</dbReference>
<keyword evidence="4" id="KW-0732">Signal</keyword>
<dbReference type="GO" id="GO:0030288">
    <property type="term" value="C:outer membrane-bounded periplasmic space"/>
    <property type="evidence" value="ECO:0007669"/>
    <property type="project" value="UniProtKB-ARBA"/>
</dbReference>
<dbReference type="PROSITE" id="PS51257">
    <property type="entry name" value="PROKAR_LIPOPROTEIN"/>
    <property type="match status" value="1"/>
</dbReference>
<dbReference type="InterPro" id="IPR039424">
    <property type="entry name" value="SBP_5"/>
</dbReference>
<feature type="domain" description="Solute-binding protein family 5" evidence="5">
    <location>
        <begin position="107"/>
        <end position="449"/>
    </location>
</feature>
<organism evidence="6 7">
    <name type="scientific">Leptospira ellisii</name>
    <dbReference type="NCBI Taxonomy" id="2023197"/>
    <lineage>
        <taxon>Bacteria</taxon>
        <taxon>Pseudomonadati</taxon>
        <taxon>Spirochaetota</taxon>
        <taxon>Spirochaetia</taxon>
        <taxon>Leptospirales</taxon>
        <taxon>Leptospiraceae</taxon>
        <taxon>Leptospira</taxon>
    </lineage>
</organism>
<name>A0AAE4QJQ3_9LEPT</name>
<dbReference type="SUPFAM" id="SSF53850">
    <property type="entry name" value="Periplasmic binding protein-like II"/>
    <property type="match status" value="1"/>
</dbReference>
<evidence type="ECO:0000259" key="5">
    <source>
        <dbReference type="Pfam" id="PF00496"/>
    </source>
</evidence>